<evidence type="ECO:0000259" key="7">
    <source>
        <dbReference type="SMART" id="SM00062"/>
    </source>
</evidence>
<comment type="similarity">
    <text evidence="6">In the C-terminal section; belongs to the transglycosylase Slt family.</text>
</comment>
<evidence type="ECO:0000256" key="5">
    <source>
        <dbReference type="ARBA" id="ARBA00023316"/>
    </source>
</evidence>
<organism evidence="8 9">
    <name type="scientific">Thiobacillus sedimenti</name>
    <dbReference type="NCBI Taxonomy" id="3110231"/>
    <lineage>
        <taxon>Bacteria</taxon>
        <taxon>Pseudomonadati</taxon>
        <taxon>Pseudomonadota</taxon>
        <taxon>Betaproteobacteria</taxon>
        <taxon>Nitrosomonadales</taxon>
        <taxon>Thiobacillaceae</taxon>
        <taxon>Thiobacillus</taxon>
    </lineage>
</organism>
<feature type="domain" description="Solute-binding protein family 3/N-terminal" evidence="7">
    <location>
        <begin position="39"/>
        <end position="264"/>
    </location>
</feature>
<keyword evidence="5 6" id="KW-0961">Cell wall biogenesis/degradation</keyword>
<dbReference type="InterPro" id="IPR023703">
    <property type="entry name" value="MltF"/>
</dbReference>
<dbReference type="EMBL" id="CP141769">
    <property type="protein sequence ID" value="WRS40484.1"/>
    <property type="molecule type" value="Genomic_DNA"/>
</dbReference>
<keyword evidence="2 6" id="KW-0472">Membrane</keyword>
<dbReference type="Proteomes" id="UP001334732">
    <property type="component" value="Chromosome"/>
</dbReference>
<dbReference type="InterPro" id="IPR001638">
    <property type="entry name" value="Solute-binding_3/MltF_N"/>
</dbReference>
<accession>A0ABZ1CM66</accession>
<comment type="similarity">
    <text evidence="6">In the N-terminal section; belongs to the bacterial solute-binding protein 3 family.</text>
</comment>
<evidence type="ECO:0000256" key="6">
    <source>
        <dbReference type="HAMAP-Rule" id="MF_02016"/>
    </source>
</evidence>
<dbReference type="NCBIfam" id="NF008112">
    <property type="entry name" value="PRK10859.1"/>
    <property type="match status" value="1"/>
</dbReference>
<proteinExistence type="inferred from homology"/>
<comment type="domain">
    <text evidence="6">The N-terminal domain does not have lytic activity and probably modulates enzymatic activity. The C-terminal domain is the catalytic active domain.</text>
</comment>
<dbReference type="SMART" id="SM00062">
    <property type="entry name" value="PBPb"/>
    <property type="match status" value="1"/>
</dbReference>
<evidence type="ECO:0000256" key="4">
    <source>
        <dbReference type="ARBA" id="ARBA00023239"/>
    </source>
</evidence>
<dbReference type="Gene3D" id="1.10.530.10">
    <property type="match status" value="1"/>
</dbReference>
<keyword evidence="3 6" id="KW-0998">Cell outer membrane</keyword>
<evidence type="ECO:0000256" key="2">
    <source>
        <dbReference type="ARBA" id="ARBA00023136"/>
    </source>
</evidence>
<dbReference type="PANTHER" id="PTHR35936:SF32">
    <property type="entry name" value="MEMBRANE-BOUND LYTIC MUREIN TRANSGLYCOSYLASE F"/>
    <property type="match status" value="1"/>
</dbReference>
<dbReference type="HAMAP" id="MF_02016">
    <property type="entry name" value="MltF"/>
    <property type="match status" value="1"/>
</dbReference>
<name>A0ABZ1CM66_9PROT</name>
<sequence precursor="true">MPRLTKKMGRIGRQAAALLLAAALAACSRPLPPPEATGELQVGTRNSPATYYIARNGEAAGFEHDLLEAFARSQNWKLEWTEKPNPDALFSLLKAQRIHLAAAALPQAVVKDHHLIAGPVLFETPVHVVYRTGDAAPRTVADLVGRKVALIVGSGHSPMLMRLKRKYPKLSWAALENVWPDELLDQLQAGKYDAVIVNGMDFDPMRTFYPDLAVAFDLPDVQKIVWALPTRSSLVLRNALARFIEQANRDGTIRRTYERYFGHVKRLDNSDILGIMQLRPERLPTLRRYFQEAQTLTGIDWRLLAAIGYQESKWDRFATSPTGVRGLMMLTAETADRMGITDRLNARQSIVGGARYLALLKDALPERISEPDRTWLALAAYNQGQGHLEDARRIAQARGGNPDSWADVKQALPYLGRGSYARVMKYGYARGAEALIFAENIRNYYDILLRLEPDYNPLLNLGAGEDDALPPG</sequence>
<dbReference type="RefSeq" id="WP_324781011.1">
    <property type="nucleotide sequence ID" value="NZ_CP141769.1"/>
</dbReference>
<dbReference type="CDD" id="cd13403">
    <property type="entry name" value="MLTF-like"/>
    <property type="match status" value="1"/>
</dbReference>
<dbReference type="InterPro" id="IPR023346">
    <property type="entry name" value="Lysozyme-like_dom_sf"/>
</dbReference>
<feature type="chain" id="PRO_5044947859" description="Membrane-bound lytic murein transglycosylase F" evidence="6">
    <location>
        <begin position="26"/>
        <end position="472"/>
    </location>
</feature>
<protein>
    <recommendedName>
        <fullName evidence="6">Membrane-bound lytic murein transglycosylase F</fullName>
        <ecNumber evidence="6">4.2.2.n1</ecNumber>
    </recommendedName>
    <alternativeName>
        <fullName evidence="6">Murein lyase F</fullName>
    </alternativeName>
</protein>
<feature type="active site" evidence="6">
    <location>
        <position position="311"/>
    </location>
</feature>
<feature type="signal peptide" evidence="6">
    <location>
        <begin position="1"/>
        <end position="25"/>
    </location>
</feature>
<evidence type="ECO:0000256" key="3">
    <source>
        <dbReference type="ARBA" id="ARBA00023237"/>
    </source>
</evidence>
<dbReference type="Gene3D" id="3.40.190.10">
    <property type="entry name" value="Periplasmic binding protein-like II"/>
    <property type="match status" value="2"/>
</dbReference>
<dbReference type="EC" id="4.2.2.n1" evidence="6"/>
<keyword evidence="1 6" id="KW-0732">Signal</keyword>
<keyword evidence="4 6" id="KW-0456">Lyase</keyword>
<dbReference type="CDD" id="cd01009">
    <property type="entry name" value="PBP2_YfhD_N"/>
    <property type="match status" value="1"/>
</dbReference>
<dbReference type="PANTHER" id="PTHR35936">
    <property type="entry name" value="MEMBRANE-BOUND LYTIC MUREIN TRANSGLYCOSYLASE F"/>
    <property type="match status" value="1"/>
</dbReference>
<evidence type="ECO:0000313" key="9">
    <source>
        <dbReference type="Proteomes" id="UP001334732"/>
    </source>
</evidence>
<dbReference type="SUPFAM" id="SSF53850">
    <property type="entry name" value="Periplasmic binding protein-like II"/>
    <property type="match status" value="1"/>
</dbReference>
<dbReference type="PROSITE" id="PS51257">
    <property type="entry name" value="PROKAR_LIPOPROTEIN"/>
    <property type="match status" value="1"/>
</dbReference>
<dbReference type="Pfam" id="PF00497">
    <property type="entry name" value="SBP_bac_3"/>
    <property type="match status" value="1"/>
</dbReference>
<evidence type="ECO:0000313" key="8">
    <source>
        <dbReference type="EMBL" id="WRS40484.1"/>
    </source>
</evidence>
<comment type="catalytic activity">
    <reaction evidence="6">
        <text>Exolytic cleavage of the (1-&gt;4)-beta-glycosidic linkage between N-acetylmuramic acid (MurNAc) and N-acetylglucosamine (GlcNAc) residues in peptidoglycan, from either the reducing or the non-reducing ends of the peptidoglycan chains, with concomitant formation of a 1,6-anhydrobond in the MurNAc residue.</text>
        <dbReference type="EC" id="4.2.2.n1"/>
    </reaction>
</comment>
<comment type="subcellular location">
    <subcellularLocation>
        <location evidence="6">Cell outer membrane</location>
        <topology evidence="6">Peripheral membrane protein</topology>
    </subcellularLocation>
    <text evidence="6">Attached to the inner leaflet of the outer membrane.</text>
</comment>
<keyword evidence="9" id="KW-1185">Reference proteome</keyword>
<dbReference type="Pfam" id="PF01464">
    <property type="entry name" value="SLT"/>
    <property type="match status" value="1"/>
</dbReference>
<feature type="region of interest" description="LT domain" evidence="6">
    <location>
        <begin position="265"/>
        <end position="472"/>
    </location>
</feature>
<comment type="function">
    <text evidence="6">Murein-degrading enzyme that degrades murein glycan strands and insoluble, high-molecular weight murein sacculi, with the concomitant formation of a 1,6-anhydromuramoyl product. Lytic transglycosylases (LTs) play an integral role in the metabolism of the peptidoglycan (PG) sacculus. Their lytic action creates space within the PG sacculus to allow for its expansion as well as for the insertion of various structures such as secretion systems and flagella.</text>
</comment>
<dbReference type="GO" id="GO:0016829">
    <property type="term" value="F:lyase activity"/>
    <property type="evidence" value="ECO:0007669"/>
    <property type="project" value="UniProtKB-KW"/>
</dbReference>
<gene>
    <name evidence="6 8" type="primary">mltF</name>
    <name evidence="8" type="ORF">VA613_06305</name>
</gene>
<dbReference type="SUPFAM" id="SSF53955">
    <property type="entry name" value="Lysozyme-like"/>
    <property type="match status" value="1"/>
</dbReference>
<evidence type="ECO:0000256" key="1">
    <source>
        <dbReference type="ARBA" id="ARBA00022729"/>
    </source>
</evidence>
<comment type="caution">
    <text evidence="6">Lacks conserved residue(s) required for the propagation of feature annotation.</text>
</comment>
<reference evidence="8 9" key="1">
    <citation type="submission" date="2023-12" db="EMBL/GenBank/DDBJ databases">
        <title>Thiobacillus sedimentum sp. nov., a chemolithoautotrophic sulfur-oxidizing bacterium isolated from freshwater sediment.</title>
        <authorList>
            <person name="Luo J."/>
            <person name="Dai C."/>
        </authorList>
    </citation>
    <scope>NUCLEOTIDE SEQUENCE [LARGE SCALE GENOMIC DNA]</scope>
    <source>
        <strain evidence="8 9">SCUT-2</strain>
    </source>
</reference>
<dbReference type="InterPro" id="IPR008258">
    <property type="entry name" value="Transglycosylase_SLT_dom_1"/>
</dbReference>